<evidence type="ECO:0000313" key="7">
    <source>
        <dbReference type="EMBL" id="KXI27871.1"/>
    </source>
</evidence>
<name>A0A148KNL2_9ALTE</name>
<dbReference type="SUPFAM" id="SSF53383">
    <property type="entry name" value="PLP-dependent transferases"/>
    <property type="match status" value="1"/>
</dbReference>
<dbReference type="PANTHER" id="PTHR46577:SF1">
    <property type="entry name" value="HTH-TYPE TRANSCRIPTIONAL REGULATORY PROTEIN GABR"/>
    <property type="match status" value="1"/>
</dbReference>
<gene>
    <name evidence="7" type="ORF">AX660_20355</name>
</gene>
<evidence type="ECO:0000256" key="3">
    <source>
        <dbReference type="ARBA" id="ARBA00023015"/>
    </source>
</evidence>
<protein>
    <submittedName>
        <fullName evidence="7">GntR family transcriptional regulator</fullName>
    </submittedName>
</protein>
<dbReference type="CDD" id="cd00609">
    <property type="entry name" value="AAT_like"/>
    <property type="match status" value="1"/>
</dbReference>
<evidence type="ECO:0000313" key="8">
    <source>
        <dbReference type="Proteomes" id="UP000070299"/>
    </source>
</evidence>
<feature type="domain" description="HTH gntR-type" evidence="6">
    <location>
        <begin position="14"/>
        <end position="82"/>
    </location>
</feature>
<reference evidence="8" key="1">
    <citation type="submission" date="2016-02" db="EMBL/GenBank/DDBJ databases">
        <authorList>
            <person name="Schultz-Johansen M."/>
            <person name="Glaring M.A."/>
            <person name="Bech P.K."/>
            <person name="Stougaard P."/>
        </authorList>
    </citation>
    <scope>NUCLEOTIDE SEQUENCE [LARGE SCALE GENOMIC DNA]</scope>
    <source>
        <strain evidence="8">S66</strain>
    </source>
</reference>
<dbReference type="InterPro" id="IPR015424">
    <property type="entry name" value="PyrdxlP-dep_Trfase"/>
</dbReference>
<dbReference type="GO" id="GO:0030170">
    <property type="term" value="F:pyridoxal phosphate binding"/>
    <property type="evidence" value="ECO:0007669"/>
    <property type="project" value="InterPro"/>
</dbReference>
<dbReference type="InterPro" id="IPR036390">
    <property type="entry name" value="WH_DNA-bd_sf"/>
</dbReference>
<dbReference type="CDD" id="cd07377">
    <property type="entry name" value="WHTH_GntR"/>
    <property type="match status" value="1"/>
</dbReference>
<accession>A0A148KNL2</accession>
<dbReference type="Pfam" id="PF00392">
    <property type="entry name" value="GntR"/>
    <property type="match status" value="1"/>
</dbReference>
<dbReference type="Pfam" id="PF00155">
    <property type="entry name" value="Aminotran_1_2"/>
    <property type="match status" value="1"/>
</dbReference>
<dbReference type="STRING" id="1799789.AX660_20355"/>
<keyword evidence="3" id="KW-0805">Transcription regulation</keyword>
<dbReference type="AlphaFoldDB" id="A0A148KNL2"/>
<dbReference type="Gene3D" id="3.40.640.10">
    <property type="entry name" value="Type I PLP-dependent aspartate aminotransferase-like (Major domain)"/>
    <property type="match status" value="1"/>
</dbReference>
<dbReference type="PANTHER" id="PTHR46577">
    <property type="entry name" value="HTH-TYPE TRANSCRIPTIONAL REGULATORY PROTEIN GABR"/>
    <property type="match status" value="1"/>
</dbReference>
<evidence type="ECO:0000256" key="5">
    <source>
        <dbReference type="ARBA" id="ARBA00023163"/>
    </source>
</evidence>
<dbReference type="SMART" id="SM00345">
    <property type="entry name" value="HTH_GNTR"/>
    <property type="match status" value="1"/>
</dbReference>
<sequence>MQQRLIHIDPTLDESLQSQIRNKLVEGILVGSFALGSRLPSSRKLAEQIGVARNTVVLVYQTLIDEGYIVSRERSGIFVNEKIHQGWVHHAATPHVYPSSQHSLNHRFKGSLHTTNHTACPADWQRYAYPFIDGKFDASLYPVKEWREANQQANTTREINQWSKLQGLGDDPMLLEQLRTKVLPRRGIQATTNEILITVGTQQALHLVSELLVDNSVTVAVEEPGYPEMRELMQHLGANLLYQPVDDNGMVVNEQLNNCHIVYTTPSHQTPTSVTMSMTRRHELLAKAQQHDLLIIEDDFEFESNFLRQPHPALRSLDSENRVIYISCLSKVLASGIQIGFVVADSSVINELKKLRKMTMRNPPLNNQRAVAYFLSLGHYDAYMMHLHKIFFERWLTLREALNTYLPNCIDTGPIQGGTAYWITGPKQLDGENLREKAADLGILIEPVKRYFANTQHPENCFRMGITSIPNDKIREGVNKLANLIHQLSADHEETLSTAKGKLLSNEALQLLLPGAKLECQMVYGVPCTIELLPNGQMLGQTGGIGAETDVGHWWIDNGMYWRKWKLWSYGETKGFYVILDGQQMKWFDQHYSFVRQLELLNNSLNLDQQ</sequence>
<keyword evidence="2" id="KW-0663">Pyridoxal phosphate</keyword>
<dbReference type="GO" id="GO:0003700">
    <property type="term" value="F:DNA-binding transcription factor activity"/>
    <property type="evidence" value="ECO:0007669"/>
    <property type="project" value="InterPro"/>
</dbReference>
<dbReference type="InterPro" id="IPR015421">
    <property type="entry name" value="PyrdxlP-dep_Trfase_major"/>
</dbReference>
<keyword evidence="8" id="KW-1185">Reference proteome</keyword>
<evidence type="ECO:0000256" key="1">
    <source>
        <dbReference type="ARBA" id="ARBA00005384"/>
    </source>
</evidence>
<dbReference type="InterPro" id="IPR036388">
    <property type="entry name" value="WH-like_DNA-bd_sf"/>
</dbReference>
<dbReference type="GO" id="GO:0003677">
    <property type="term" value="F:DNA binding"/>
    <property type="evidence" value="ECO:0007669"/>
    <property type="project" value="UniProtKB-KW"/>
</dbReference>
<dbReference type="Proteomes" id="UP000070299">
    <property type="component" value="Unassembled WGS sequence"/>
</dbReference>
<evidence type="ECO:0000256" key="2">
    <source>
        <dbReference type="ARBA" id="ARBA00022898"/>
    </source>
</evidence>
<dbReference type="SUPFAM" id="SSF46785">
    <property type="entry name" value="Winged helix' DNA-binding domain"/>
    <property type="match status" value="1"/>
</dbReference>
<dbReference type="OrthoDB" id="9808770at2"/>
<comment type="similarity">
    <text evidence="1">In the C-terminal section; belongs to the class-I pyridoxal-phosphate-dependent aminotransferase family.</text>
</comment>
<dbReference type="EMBL" id="LSNE01000009">
    <property type="protein sequence ID" value="KXI27871.1"/>
    <property type="molecule type" value="Genomic_DNA"/>
</dbReference>
<proteinExistence type="inferred from homology"/>
<evidence type="ECO:0000259" key="6">
    <source>
        <dbReference type="PROSITE" id="PS50949"/>
    </source>
</evidence>
<dbReference type="RefSeq" id="WP_068379572.1">
    <property type="nucleotide sequence ID" value="NZ_LSNE01000009.1"/>
</dbReference>
<dbReference type="InterPro" id="IPR000524">
    <property type="entry name" value="Tscrpt_reg_HTH_GntR"/>
</dbReference>
<comment type="caution">
    <text evidence="7">The sequence shown here is derived from an EMBL/GenBank/DDBJ whole genome shotgun (WGS) entry which is preliminary data.</text>
</comment>
<evidence type="ECO:0000256" key="4">
    <source>
        <dbReference type="ARBA" id="ARBA00023125"/>
    </source>
</evidence>
<dbReference type="Gene3D" id="1.10.10.10">
    <property type="entry name" value="Winged helix-like DNA-binding domain superfamily/Winged helix DNA-binding domain"/>
    <property type="match status" value="1"/>
</dbReference>
<dbReference type="InterPro" id="IPR004839">
    <property type="entry name" value="Aminotransferase_I/II_large"/>
</dbReference>
<dbReference type="PROSITE" id="PS50949">
    <property type="entry name" value="HTH_GNTR"/>
    <property type="match status" value="1"/>
</dbReference>
<organism evidence="7 8">
    <name type="scientific">Paraglaciecola hydrolytica</name>
    <dbReference type="NCBI Taxonomy" id="1799789"/>
    <lineage>
        <taxon>Bacteria</taxon>
        <taxon>Pseudomonadati</taxon>
        <taxon>Pseudomonadota</taxon>
        <taxon>Gammaproteobacteria</taxon>
        <taxon>Alteromonadales</taxon>
        <taxon>Alteromonadaceae</taxon>
        <taxon>Paraglaciecola</taxon>
    </lineage>
</organism>
<dbReference type="PRINTS" id="PR00035">
    <property type="entry name" value="HTHGNTR"/>
</dbReference>
<keyword evidence="4" id="KW-0238">DNA-binding</keyword>
<keyword evidence="5" id="KW-0804">Transcription</keyword>
<dbReference type="InterPro" id="IPR051446">
    <property type="entry name" value="HTH_trans_reg/aminotransferase"/>
</dbReference>